<dbReference type="GO" id="GO:0006633">
    <property type="term" value="P:fatty acid biosynthetic process"/>
    <property type="evidence" value="ECO:0007669"/>
    <property type="project" value="InterPro"/>
</dbReference>
<dbReference type="Proteomes" id="UP001230188">
    <property type="component" value="Unassembled WGS sequence"/>
</dbReference>
<name>A0AAD7UGE2_9STRA</name>
<proteinExistence type="predicted"/>
<dbReference type="Pfam" id="PF02801">
    <property type="entry name" value="Ketoacyl-synt_C"/>
    <property type="match status" value="1"/>
</dbReference>
<comment type="caution">
    <text evidence="7">The sequence shown here is derived from an EMBL/GenBank/DDBJ whole genome shotgun (WGS) entry which is preliminary data.</text>
</comment>
<dbReference type="EMBL" id="JAQMWT010000320">
    <property type="protein sequence ID" value="KAJ8604901.1"/>
    <property type="molecule type" value="Genomic_DNA"/>
</dbReference>
<dbReference type="GO" id="GO:0004315">
    <property type="term" value="F:3-oxoacyl-[acyl-carrier-protein] synthase activity"/>
    <property type="evidence" value="ECO:0007669"/>
    <property type="project" value="InterPro"/>
</dbReference>
<dbReference type="Pfam" id="PF01717">
    <property type="entry name" value="Meth_synt_2"/>
    <property type="match status" value="1"/>
</dbReference>
<feature type="region of interest" description="Disordered" evidence="4">
    <location>
        <begin position="762"/>
        <end position="790"/>
    </location>
</feature>
<feature type="region of interest" description="Disordered" evidence="4">
    <location>
        <begin position="983"/>
        <end position="1041"/>
    </location>
</feature>
<dbReference type="InterPro" id="IPR002629">
    <property type="entry name" value="Met_Synth_C/arc"/>
</dbReference>
<dbReference type="GO" id="GO:0009086">
    <property type="term" value="P:methionine biosynthetic process"/>
    <property type="evidence" value="ECO:0007669"/>
    <property type="project" value="InterPro"/>
</dbReference>
<evidence type="ECO:0000313" key="8">
    <source>
        <dbReference type="Proteomes" id="UP001230188"/>
    </source>
</evidence>
<keyword evidence="8" id="KW-1185">Reference proteome</keyword>
<dbReference type="GO" id="GO:0004312">
    <property type="term" value="F:fatty acid synthase activity"/>
    <property type="evidence" value="ECO:0007669"/>
    <property type="project" value="TreeGrafter"/>
</dbReference>
<dbReference type="Pfam" id="PF00698">
    <property type="entry name" value="Acyl_transf_1"/>
    <property type="match status" value="1"/>
</dbReference>
<dbReference type="InterPro" id="IPR038071">
    <property type="entry name" value="UROD/MetE-like_sf"/>
</dbReference>
<dbReference type="InterPro" id="IPR014030">
    <property type="entry name" value="Ketoacyl_synth_N"/>
</dbReference>
<accession>A0AAD7UGE2</accession>
<sequence>MKRDVIFVFGGEGAHSEKTDMEVVRESPVYGEVMKGLAEMGVSEKSVLGALGVHDSPLSTIATTVINVCLCEAWRAWGYEPTIATGHSVGELAAAYASGMYTIKQTLEVAKELGELGASLEGGMVHTTVKKSEVPGLRNTTTTTKLALAAINAEYDDFAAVTLCGPTEAVEERVATDANAAKLKVGRPWHHPKYAGTRMNKPVVASRPSKCDFVSATTGERVLDTIGADHWASWLKSPVEFASALEALPKEEVVVEIGPHPTFAESLAHHARPEVMASSMRRGEKSVEFALAQRRSLPEGPRRAAIAKVVPLVWDVPFGDQGLRSIDYPRVAASLRTFFPGLEAHHLFRFSSLEALDREYPDGHSNPLIATKSGVDLCWHVVGVSVELEGVRDLDSLRAALAKSGRSALDLDELRSEAASLFGSKAEAEAASPQHALALLLARRAVDDFGKDLASLAPPERVGVYVGAWQQEEVGSGAYSALGCSLGSLPGQVAGLVDARGPCVGVNTACSSALVALDSSLADLRRGRVDAALVGAVNVLDRSWDAPLAKARFASPTDRCHTFSSEADGYARAEGGAFFLLLSSSSSSSSLCRPARTAIVGSAITQNARQRPLSAVDGRAQERCVRLAAADAGIDPSCLGAVECHGTGTPLGDPVEIDALRRAGFGGYVTASKRAFGHCEAAAGAVGLAVAVAFARGGSVLQPAVTSPNPAVARAAGGVVLLPGKSAAEHVLDKPYVGVSSFGFAGSNAHAIVKRLHTLRVEESEEESTTPLPLEEEEEEKNNSPRGVAANAAGNVVVTTDENDDEVEAAVWAALSRVVDVKGVAASDDLLDVVGVDSLGVAEVVASLEGSYGDDVVTVDSIFAEPTVEAIVARIKKAAAAAAATGVVVAAGAAKATADEVEAAVWAALSRVVDVKGVAASDDLLDVVGVDSLGVAEVVASLEGSYGDDVVTVDSIFAEPTVEAIVARIKKAIVPSAVEETTLETLGGGGGGERPPEEKNMKEAAPPSLRGVHGFEEEKKNKNGLGDDERKTTQPPPPLGDPWFEVTHVGSLPRDGLGDVVARQVACGVDVVNDGEWGRPNYVSELVARIDGLGDPEVGAFSRERSACACCVMPVAADLAEVPGLARRFDGSNGIISLNPARPARSNVACVGRPRRAVLDSRLDAEIGDLKRRAGGRKFFWSAPSPGTLACLCEDRYFNGNHEAYVMALAEAIKPEYEAISAAGAILSIDCPDLAMGRHTRWSGVKDDEEFVNKILAANVRALNSALEAVSGECRVHVCWGNYAGSHHRDIELSKIWGEVMKIEKVKVISVEAANPRHEWEIADIREDQVLAAGVVDTKTVVVEHPELVALRLLRLAKRFGPHRVSASTDCGFASTAKSTAIPAEIAWMKLRALGEGAALARRKLASVPVALRPVGFRAIVVSKDRPDLRAACFPWPCDVVAAAAPEEILKAARYVDFPLALVGPLEIVEKAAKELEEDGCFAVGFGPETPADEIVRAMTAPQRRDKLRLLGARRRQVKPPSEVDVVVVGAGLCGLTAARACQREGYEVVILERRFLAGGVWTSFANSSSQVNSSEGGYAPVVSSKKQKKNRDHTPTHEIVDDLARLVDEVGEDVLYFGCDAMRIVNNSLVVTRMVDHAGNGFSDATTILASKGVVVAINDRVGVPRPFDVENKSFRGCIRRGLWDDLADYDFRGRRVVIVGFGAFAVENARTALEHGAAKVTVVARRAGAVCPKAIDYLNFVKPFSNDYRHDPATNVKQLRQWQRLYEASGARPPDTWPAKIKPDGHTISVSDVWWIGHHLKKLETKIGRKIARMEEDGARLDDGDFVPCDLVVACVGFERNARACERLTGVDTVTDTNFLAPKLMYLADAEIDDGAFNFFFGSSVLEYAKFYSNVFAKALGDKALGEALWGPDVPTHPVDDRKWSHYIQAARRLIKAFPRVRDLARDQVDDRTLHFWNTFPPQSWLGTNKRDWHELHTRLNNGVPVDNELPYFFDDLPAWCGEDPRRGEE</sequence>
<feature type="domain" description="Carrier" evidence="5">
    <location>
        <begin position="896"/>
        <end position="973"/>
    </location>
</feature>
<feature type="compositionally biased region" description="Acidic residues" evidence="4">
    <location>
        <begin position="763"/>
        <end position="780"/>
    </location>
</feature>
<keyword evidence="1" id="KW-0596">Phosphopantetheine</keyword>
<dbReference type="SMART" id="SM00825">
    <property type="entry name" value="PKS_KS"/>
    <property type="match status" value="1"/>
</dbReference>
<dbReference type="GO" id="GO:0016491">
    <property type="term" value="F:oxidoreductase activity"/>
    <property type="evidence" value="ECO:0007669"/>
    <property type="project" value="InterPro"/>
</dbReference>
<dbReference type="InterPro" id="IPR023753">
    <property type="entry name" value="FAD/NAD-binding_dom"/>
</dbReference>
<evidence type="ECO:0000256" key="3">
    <source>
        <dbReference type="ARBA" id="ARBA00022679"/>
    </source>
</evidence>
<feature type="domain" description="Ketosynthase family 3 (KS3)" evidence="6">
    <location>
        <begin position="348"/>
        <end position="755"/>
    </location>
</feature>
<feature type="region of interest" description="Disordered" evidence="4">
    <location>
        <begin position="1568"/>
        <end position="1596"/>
    </location>
</feature>
<dbReference type="Pfam" id="PF07992">
    <property type="entry name" value="Pyr_redox_2"/>
    <property type="match status" value="1"/>
</dbReference>
<dbReference type="SUPFAM" id="SSF51905">
    <property type="entry name" value="FAD/NAD(P)-binding domain"/>
    <property type="match status" value="1"/>
</dbReference>
<dbReference type="SMART" id="SM00827">
    <property type="entry name" value="PKS_AT"/>
    <property type="match status" value="1"/>
</dbReference>
<evidence type="ECO:0000256" key="4">
    <source>
        <dbReference type="SAM" id="MobiDB-lite"/>
    </source>
</evidence>
<evidence type="ECO:0008006" key="9">
    <source>
        <dbReference type="Google" id="ProtNLM"/>
    </source>
</evidence>
<dbReference type="PANTHER" id="PTHR43775">
    <property type="entry name" value="FATTY ACID SYNTHASE"/>
    <property type="match status" value="1"/>
</dbReference>
<organism evidence="7 8">
    <name type="scientific">Chrysophaeum taylorii</name>
    <dbReference type="NCBI Taxonomy" id="2483200"/>
    <lineage>
        <taxon>Eukaryota</taxon>
        <taxon>Sar</taxon>
        <taxon>Stramenopiles</taxon>
        <taxon>Ochrophyta</taxon>
        <taxon>Pelagophyceae</taxon>
        <taxon>Pelagomonadales</taxon>
        <taxon>Pelagomonadaceae</taxon>
        <taxon>Chrysophaeum</taxon>
    </lineage>
</organism>
<reference evidence="7" key="1">
    <citation type="submission" date="2023-01" db="EMBL/GenBank/DDBJ databases">
        <title>Metagenome sequencing of chrysophaentin producing Chrysophaeum taylorii.</title>
        <authorList>
            <person name="Davison J."/>
            <person name="Bewley C."/>
        </authorList>
    </citation>
    <scope>NUCLEOTIDE SEQUENCE</scope>
    <source>
        <strain evidence="7">NIES-1699</strain>
    </source>
</reference>
<dbReference type="GO" id="GO:0008270">
    <property type="term" value="F:zinc ion binding"/>
    <property type="evidence" value="ECO:0007669"/>
    <property type="project" value="InterPro"/>
</dbReference>
<gene>
    <name evidence="7" type="ORF">CTAYLR_004322</name>
</gene>
<feature type="domain" description="Carrier" evidence="5">
    <location>
        <begin position="802"/>
        <end position="879"/>
    </location>
</feature>
<evidence type="ECO:0000259" key="6">
    <source>
        <dbReference type="PROSITE" id="PS52004"/>
    </source>
</evidence>
<dbReference type="Gene3D" id="1.10.1200.10">
    <property type="entry name" value="ACP-like"/>
    <property type="match status" value="2"/>
</dbReference>
<dbReference type="InterPro" id="IPR001227">
    <property type="entry name" value="Ac_transferase_dom_sf"/>
</dbReference>
<dbReference type="PRINTS" id="PR00469">
    <property type="entry name" value="PNDRDTASEII"/>
</dbReference>
<dbReference type="InterPro" id="IPR009081">
    <property type="entry name" value="PP-bd_ACP"/>
</dbReference>
<dbReference type="InterPro" id="IPR036736">
    <property type="entry name" value="ACP-like_sf"/>
</dbReference>
<dbReference type="InterPro" id="IPR014043">
    <property type="entry name" value="Acyl_transferase_dom"/>
</dbReference>
<dbReference type="SUPFAM" id="SSF53901">
    <property type="entry name" value="Thiolase-like"/>
    <property type="match status" value="1"/>
</dbReference>
<dbReference type="InterPro" id="IPR014031">
    <property type="entry name" value="Ketoacyl_synth_C"/>
</dbReference>
<dbReference type="Gene3D" id="3.20.20.210">
    <property type="match status" value="1"/>
</dbReference>
<dbReference type="PROSITE" id="PS50075">
    <property type="entry name" value="CARRIER"/>
    <property type="match status" value="2"/>
</dbReference>
<evidence type="ECO:0000256" key="2">
    <source>
        <dbReference type="ARBA" id="ARBA00022553"/>
    </source>
</evidence>
<dbReference type="Gene3D" id="3.40.47.10">
    <property type="match status" value="1"/>
</dbReference>
<dbReference type="SUPFAM" id="SSF51726">
    <property type="entry name" value="UROD/MetE-like"/>
    <property type="match status" value="1"/>
</dbReference>
<keyword evidence="3" id="KW-0808">Transferase</keyword>
<dbReference type="InterPro" id="IPR050091">
    <property type="entry name" value="PKS_NRPS_Biosynth_Enz"/>
</dbReference>
<evidence type="ECO:0000313" key="7">
    <source>
        <dbReference type="EMBL" id="KAJ8604901.1"/>
    </source>
</evidence>
<feature type="compositionally biased region" description="Basic and acidic residues" evidence="4">
    <location>
        <begin position="1013"/>
        <end position="1032"/>
    </location>
</feature>
<dbReference type="GO" id="GO:0003871">
    <property type="term" value="F:5-methyltetrahydropteroyltriglutamate-homocysteine S-methyltransferase activity"/>
    <property type="evidence" value="ECO:0007669"/>
    <property type="project" value="InterPro"/>
</dbReference>
<dbReference type="Pfam" id="PF00109">
    <property type="entry name" value="ketoacyl-synt"/>
    <property type="match status" value="1"/>
</dbReference>
<evidence type="ECO:0000259" key="5">
    <source>
        <dbReference type="PROSITE" id="PS50075"/>
    </source>
</evidence>
<dbReference type="InterPro" id="IPR036188">
    <property type="entry name" value="FAD/NAD-bd_sf"/>
</dbReference>
<dbReference type="InterPro" id="IPR018201">
    <property type="entry name" value="Ketoacyl_synth_AS"/>
</dbReference>
<dbReference type="InterPro" id="IPR016039">
    <property type="entry name" value="Thiolase-like"/>
</dbReference>
<keyword evidence="2" id="KW-0597">Phosphoprotein</keyword>
<protein>
    <recommendedName>
        <fullName evidence="9">Polyketide synthase</fullName>
    </recommendedName>
</protein>
<dbReference type="PANTHER" id="PTHR43775:SF37">
    <property type="entry name" value="SI:DKEY-61P9.11"/>
    <property type="match status" value="1"/>
</dbReference>
<dbReference type="SUPFAM" id="SSF52151">
    <property type="entry name" value="FabD/lysophospholipase-like"/>
    <property type="match status" value="1"/>
</dbReference>
<dbReference type="Gene3D" id="3.40.366.10">
    <property type="entry name" value="Malonyl-Coenzyme A Acyl Carrier Protein, domain 2"/>
    <property type="match status" value="1"/>
</dbReference>
<dbReference type="PROSITE" id="PS52004">
    <property type="entry name" value="KS3_2"/>
    <property type="match status" value="1"/>
</dbReference>
<dbReference type="Pfam" id="PF00550">
    <property type="entry name" value="PP-binding"/>
    <property type="match status" value="2"/>
</dbReference>
<evidence type="ECO:0000256" key="1">
    <source>
        <dbReference type="ARBA" id="ARBA00022450"/>
    </source>
</evidence>
<dbReference type="CDD" id="cd00833">
    <property type="entry name" value="PKS"/>
    <property type="match status" value="1"/>
</dbReference>
<dbReference type="SUPFAM" id="SSF47336">
    <property type="entry name" value="ACP-like"/>
    <property type="match status" value="2"/>
</dbReference>
<dbReference type="InterPro" id="IPR020841">
    <property type="entry name" value="PKS_Beta-ketoAc_synthase_dom"/>
</dbReference>
<dbReference type="PROSITE" id="PS00606">
    <property type="entry name" value="KS3_1"/>
    <property type="match status" value="1"/>
</dbReference>
<dbReference type="Gene3D" id="3.50.50.60">
    <property type="entry name" value="FAD/NAD(P)-binding domain"/>
    <property type="match status" value="1"/>
</dbReference>
<dbReference type="InterPro" id="IPR016035">
    <property type="entry name" value="Acyl_Trfase/lysoPLipase"/>
</dbReference>